<dbReference type="eggNOG" id="ENOG5030YE0">
    <property type="taxonomic scope" value="Bacteria"/>
</dbReference>
<dbReference type="HOGENOM" id="CLU_122784_1_0_10"/>
<keyword evidence="2" id="KW-1185">Reference proteome</keyword>
<dbReference type="STRING" id="313595.P700755_000393"/>
<dbReference type="InterPro" id="IPR013783">
    <property type="entry name" value="Ig-like_fold"/>
</dbReference>
<sequence length="123" mass="13894">MKNFTFLCFLWFHFITFGQNPEGLSFETSTYDFGIIDSQTKAKAVFKFKNSSNSTIEILKIHGKSHCIKIDSSSLRTYAPKEGGEILISYNTSCKGPIRRTVSVFTSQKEHTITLKLIGKVSE</sequence>
<dbReference type="AlphaFoldDB" id="K4I9X3"/>
<dbReference type="OrthoDB" id="826619at2"/>
<dbReference type="KEGG" id="ptq:P700755_000393"/>
<dbReference type="Pfam" id="PF07610">
    <property type="entry name" value="DUF1573"/>
    <property type="match status" value="1"/>
</dbReference>
<dbReference type="Gene3D" id="2.60.40.10">
    <property type="entry name" value="Immunoglobulins"/>
    <property type="match status" value="1"/>
</dbReference>
<name>K4I9X3_PSYTT</name>
<dbReference type="PANTHER" id="PTHR37833:SF1">
    <property type="entry name" value="SIGNAL PEPTIDE PROTEIN"/>
    <property type="match status" value="1"/>
</dbReference>
<dbReference type="PANTHER" id="PTHR37833">
    <property type="entry name" value="LIPOPROTEIN-RELATED"/>
    <property type="match status" value="1"/>
</dbReference>
<protein>
    <recommendedName>
        <fullName evidence="3">DUF1573 domain-containing protein</fullName>
    </recommendedName>
</protein>
<evidence type="ECO:0000313" key="1">
    <source>
        <dbReference type="EMBL" id="AFU67417.1"/>
    </source>
</evidence>
<dbReference type="Proteomes" id="UP000008514">
    <property type="component" value="Chromosome"/>
</dbReference>
<proteinExistence type="predicted"/>
<dbReference type="RefSeq" id="WP_015023035.1">
    <property type="nucleotide sequence ID" value="NC_018721.1"/>
</dbReference>
<dbReference type="InterPro" id="IPR011467">
    <property type="entry name" value="DUF1573"/>
</dbReference>
<gene>
    <name evidence="1" type="ordered locus">P700755_000393</name>
</gene>
<accession>K4I9X3</accession>
<evidence type="ECO:0008006" key="3">
    <source>
        <dbReference type="Google" id="ProtNLM"/>
    </source>
</evidence>
<dbReference type="EMBL" id="CP003879">
    <property type="protein sequence ID" value="AFU67417.1"/>
    <property type="molecule type" value="Genomic_DNA"/>
</dbReference>
<organism evidence="1 2">
    <name type="scientific">Psychroflexus torquis (strain ATCC 700755 / CIP 106069 / ACAM 623)</name>
    <dbReference type="NCBI Taxonomy" id="313595"/>
    <lineage>
        <taxon>Bacteria</taxon>
        <taxon>Pseudomonadati</taxon>
        <taxon>Bacteroidota</taxon>
        <taxon>Flavobacteriia</taxon>
        <taxon>Flavobacteriales</taxon>
        <taxon>Flavobacteriaceae</taxon>
        <taxon>Psychroflexus</taxon>
    </lineage>
</organism>
<reference evidence="1" key="2">
    <citation type="submission" date="2012-09" db="EMBL/GenBank/DDBJ databases">
        <title>The complete sequence of Psychroflexus torquis an extreme psychrophile from sea-ice that is stimulated by light.</title>
        <authorList>
            <person name="Feng S."/>
            <person name="Powell S.M."/>
            <person name="Bowman J.P."/>
        </authorList>
    </citation>
    <scope>NUCLEOTIDE SEQUENCE [LARGE SCALE GENOMIC DNA]</scope>
    <source>
        <strain evidence="1">ATCC 700755</strain>
    </source>
</reference>
<reference evidence="1" key="1">
    <citation type="submission" date="2006-03" db="EMBL/GenBank/DDBJ databases">
        <authorList>
            <person name="Bowman J."/>
            <person name="Ferriera S."/>
            <person name="Johnson J."/>
            <person name="Kravitz S."/>
            <person name="Halpern A."/>
            <person name="Remington K."/>
            <person name="Beeson K."/>
            <person name="Tran B."/>
            <person name="Rogers Y.-H."/>
            <person name="Friedman R."/>
            <person name="Venter J.C."/>
        </authorList>
    </citation>
    <scope>NUCLEOTIDE SEQUENCE [LARGE SCALE GENOMIC DNA]</scope>
    <source>
        <strain evidence="1">ATCC 700755</strain>
    </source>
</reference>
<evidence type="ECO:0000313" key="2">
    <source>
        <dbReference type="Proteomes" id="UP000008514"/>
    </source>
</evidence>